<dbReference type="EMBL" id="MCFG01000076">
    <property type="protein sequence ID" value="ORX83280.1"/>
    <property type="molecule type" value="Genomic_DNA"/>
</dbReference>
<dbReference type="GO" id="GO:0006388">
    <property type="term" value="P:tRNA splicing, via endonucleolytic cleavage and ligation"/>
    <property type="evidence" value="ECO:0007669"/>
    <property type="project" value="InterPro"/>
</dbReference>
<accession>A0A1Y1XBY7</accession>
<evidence type="ECO:0000259" key="1">
    <source>
        <dbReference type="Pfam" id="PF08303"/>
    </source>
</evidence>
<dbReference type="InterPro" id="IPR019039">
    <property type="entry name" value="T4-Rnl1-like_N"/>
</dbReference>
<dbReference type="GO" id="GO:0003972">
    <property type="term" value="F:RNA ligase (ATP) activity"/>
    <property type="evidence" value="ECO:0007669"/>
    <property type="project" value="InterPro"/>
</dbReference>
<dbReference type="InterPro" id="IPR015966">
    <property type="entry name" value="tRNA_lig_kin_fungi"/>
</dbReference>
<proteinExistence type="predicted"/>
<reference evidence="3 4" key="2">
    <citation type="submission" date="2016-08" db="EMBL/GenBank/DDBJ databases">
        <title>Pervasive Adenine N6-methylation of Active Genes in Fungi.</title>
        <authorList>
            <consortium name="DOE Joint Genome Institute"/>
            <person name="Mondo S.J."/>
            <person name="Dannebaum R.O."/>
            <person name="Kuo R.C."/>
            <person name="Labutti K."/>
            <person name="Haridas S."/>
            <person name="Kuo A."/>
            <person name="Salamov A."/>
            <person name="Ahrendt S.R."/>
            <person name="Lipzen A."/>
            <person name="Sullivan W."/>
            <person name="Andreopoulos W.B."/>
            <person name="Clum A."/>
            <person name="Lindquist E."/>
            <person name="Daum C."/>
            <person name="Ramamoorthy G.K."/>
            <person name="Gryganskyi A."/>
            <person name="Culley D."/>
            <person name="Magnuson J.K."/>
            <person name="James T.Y."/>
            <person name="O'Malley M.A."/>
            <person name="Stajich J.E."/>
            <person name="Spatafora J.W."/>
            <person name="Visel A."/>
            <person name="Grigoriev I.V."/>
        </authorList>
    </citation>
    <scope>NUCLEOTIDE SEQUENCE [LARGE SCALE GENOMIC DNA]</scope>
    <source>
        <strain evidence="3 4">S4</strain>
    </source>
</reference>
<dbReference type="GO" id="GO:0005524">
    <property type="term" value="F:ATP binding"/>
    <property type="evidence" value="ECO:0007669"/>
    <property type="project" value="InterPro"/>
</dbReference>
<keyword evidence="4" id="KW-1185">Reference proteome</keyword>
<dbReference type="PANTHER" id="PTHR32004">
    <property type="entry name" value="TRNA LIGASE"/>
    <property type="match status" value="1"/>
</dbReference>
<dbReference type="PANTHER" id="PTHR32004:SF1">
    <property type="entry name" value="TRNA LIGASE"/>
    <property type="match status" value="1"/>
</dbReference>
<reference evidence="3 4" key="1">
    <citation type="submission" date="2016-08" db="EMBL/GenBank/DDBJ databases">
        <title>A Parts List for Fungal Cellulosomes Revealed by Comparative Genomics.</title>
        <authorList>
            <consortium name="DOE Joint Genome Institute"/>
            <person name="Haitjema C.H."/>
            <person name="Gilmore S.P."/>
            <person name="Henske J.K."/>
            <person name="Solomon K.V."/>
            <person name="De Groot R."/>
            <person name="Kuo A."/>
            <person name="Mondo S.J."/>
            <person name="Salamov A.A."/>
            <person name="Labutti K."/>
            <person name="Zhao Z."/>
            <person name="Chiniquy J."/>
            <person name="Barry K."/>
            <person name="Brewer H.M."/>
            <person name="Purvine S.O."/>
            <person name="Wright A.T."/>
            <person name="Boxma B."/>
            <person name="Van Alen T."/>
            <person name="Hackstein J.H."/>
            <person name="Baker S.E."/>
            <person name="Grigoriev I.V."/>
            <person name="O'Malley M.A."/>
        </authorList>
    </citation>
    <scope>NUCLEOTIDE SEQUENCE [LARGE SCALE GENOMIC DNA]</scope>
    <source>
        <strain evidence="3 4">S4</strain>
    </source>
</reference>
<evidence type="ECO:0000313" key="4">
    <source>
        <dbReference type="Proteomes" id="UP000193944"/>
    </source>
</evidence>
<feature type="domain" description="T4 RNA ligase 1-like N-terminal" evidence="2">
    <location>
        <begin position="52"/>
        <end position="276"/>
    </location>
</feature>
<sequence length="767" mass="90181">MEKIIEYRNLAKQYPRLFKIAKLTHPKSKKIIESFHIQEYAFKNFDTIPFLARGCFILNEDSKNTIVIRGYDKFFNVGEIKDTQWNNIEVNTNGPYELTLKENGCIIFVSVFENDLIVASKHSITKLNDKGILENNPYADLGEKWLNKYINGKREELIKFIKDNNVTLVFELIDNEFEEHVLEYSKEEEGLYLHGINTNTVEFNTWPSEKVNEVAKQFNLIPVKYKLYNTINELKEFADSCKGYYNGRAIEGWVIRCKKKNGDTFFFKYKYDEPYLLYREWREATKTYISHKPIKYHYNKTYDYMDWVKEKYQTNKELFIDILNKRGIIKLRNLYLEESQGGKRIKKVLEPLTKENAKFKLILPIGIIGFGKTTIGKMLQILYDIGHIQNDNYQKKQSGFIADIYKEFDNKTIVMADKNNHLKILRGENHQNLTPEKAANYPHIIKSFLNNFENLDTINNTEDSLIDEVINIDFKEDSISIVKKIINALNLEPKTDEELKEALKLSKKVNHNNNNSKAKIIQPLYYGLRLKYVNCKDFTLNCFKKFTQENDLYIKEYEKIKFIIENGNFLQREHIAVACRKTDSPEILKFYDNLLSKTKVIKSFNNPYLEAVVYVSSIVWTSNHIFIPVDKIKTDKILDINNNNNSSYYITVACYGDAMPNECLTILQNIKNFYQEHTNLKPEITEDEEKIIMIDESFVIDDSNKEKEKEITHPKTLIQLLAPPLKDTSFIKPINVVEGSDWKQLFFEPFKFKGFYTKKINGSDKRK</sequence>
<organism evidence="3 4">
    <name type="scientific">Anaeromyces robustus</name>
    <dbReference type="NCBI Taxonomy" id="1754192"/>
    <lineage>
        <taxon>Eukaryota</taxon>
        <taxon>Fungi</taxon>
        <taxon>Fungi incertae sedis</taxon>
        <taxon>Chytridiomycota</taxon>
        <taxon>Chytridiomycota incertae sedis</taxon>
        <taxon>Neocallimastigomycetes</taxon>
        <taxon>Neocallimastigales</taxon>
        <taxon>Neocallimastigaceae</taxon>
        <taxon>Anaeromyces</taxon>
    </lineage>
</organism>
<dbReference type="OrthoDB" id="276239at2759"/>
<dbReference type="GO" id="GO:0005634">
    <property type="term" value="C:nucleus"/>
    <property type="evidence" value="ECO:0007669"/>
    <property type="project" value="TreeGrafter"/>
</dbReference>
<dbReference type="Proteomes" id="UP000193944">
    <property type="component" value="Unassembled WGS sequence"/>
</dbReference>
<evidence type="ECO:0000259" key="2">
    <source>
        <dbReference type="Pfam" id="PF09511"/>
    </source>
</evidence>
<dbReference type="AlphaFoldDB" id="A0A1Y1XBY7"/>
<dbReference type="Pfam" id="PF08303">
    <property type="entry name" value="tRNA_lig_kinase"/>
    <property type="match status" value="1"/>
</dbReference>
<name>A0A1Y1XBY7_9FUNG</name>
<gene>
    <name evidence="3" type="ORF">BCR32DRAFT_292097</name>
</gene>
<evidence type="ECO:0008006" key="5">
    <source>
        <dbReference type="Google" id="ProtNLM"/>
    </source>
</evidence>
<protein>
    <recommendedName>
        <fullName evidence="5">tRNA ligase</fullName>
    </recommendedName>
</protein>
<dbReference type="Pfam" id="PF09511">
    <property type="entry name" value="RNA_lig_T4_1"/>
    <property type="match status" value="1"/>
</dbReference>
<feature type="domain" description="tRNA ligase kinase" evidence="1">
    <location>
        <begin position="361"/>
        <end position="426"/>
    </location>
</feature>
<comment type="caution">
    <text evidence="3">The sequence shown here is derived from an EMBL/GenBank/DDBJ whole genome shotgun (WGS) entry which is preliminary data.</text>
</comment>
<evidence type="ECO:0000313" key="3">
    <source>
        <dbReference type="EMBL" id="ORX83280.1"/>
    </source>
</evidence>